<keyword evidence="2" id="KW-1185">Reference proteome</keyword>
<name>A0A367IUS3_RHIAZ</name>
<dbReference type="EMBL" id="PJQL01003464">
    <property type="protein sequence ID" value="RCH81376.1"/>
    <property type="molecule type" value="Genomic_DNA"/>
</dbReference>
<evidence type="ECO:0000313" key="1">
    <source>
        <dbReference type="EMBL" id="RCH81376.1"/>
    </source>
</evidence>
<dbReference type="AlphaFoldDB" id="A0A367IUS3"/>
<protein>
    <submittedName>
        <fullName evidence="1">Uncharacterized protein</fullName>
    </submittedName>
</protein>
<dbReference type="Proteomes" id="UP000252139">
    <property type="component" value="Unassembled WGS sequence"/>
</dbReference>
<sequence>MGRGPTCISLPAENMTYENAIPTRIMDTDGTKLVTRIKAFNALVTSSLDLDALASPEVASSIVSFYMNDSSCVKGTSTFMAWKGTSEISQNNNTVSIVLHMI</sequence>
<dbReference type="STRING" id="86630.A0A367IUS3"/>
<proteinExistence type="predicted"/>
<comment type="caution">
    <text evidence="1">The sequence shown here is derived from an EMBL/GenBank/DDBJ whole genome shotgun (WGS) entry which is preliminary data.</text>
</comment>
<evidence type="ECO:0000313" key="2">
    <source>
        <dbReference type="Proteomes" id="UP000252139"/>
    </source>
</evidence>
<gene>
    <name evidence="1" type="ORF">CU097_002801</name>
</gene>
<organism evidence="1 2">
    <name type="scientific">Rhizopus azygosporus</name>
    <name type="common">Rhizopus microsporus var. azygosporus</name>
    <dbReference type="NCBI Taxonomy" id="86630"/>
    <lineage>
        <taxon>Eukaryota</taxon>
        <taxon>Fungi</taxon>
        <taxon>Fungi incertae sedis</taxon>
        <taxon>Mucoromycota</taxon>
        <taxon>Mucoromycotina</taxon>
        <taxon>Mucoromycetes</taxon>
        <taxon>Mucorales</taxon>
        <taxon>Mucorineae</taxon>
        <taxon>Rhizopodaceae</taxon>
        <taxon>Rhizopus</taxon>
    </lineage>
</organism>
<accession>A0A367IUS3</accession>
<reference evidence="1 2" key="1">
    <citation type="journal article" date="2018" name="G3 (Bethesda)">
        <title>Phylogenetic and Phylogenomic Definition of Rhizopus Species.</title>
        <authorList>
            <person name="Gryganskyi A.P."/>
            <person name="Golan J."/>
            <person name="Dolatabadi S."/>
            <person name="Mondo S."/>
            <person name="Robb S."/>
            <person name="Idnurm A."/>
            <person name="Muszewska A."/>
            <person name="Steczkiewicz K."/>
            <person name="Masonjones S."/>
            <person name="Liao H.L."/>
            <person name="Gajdeczka M.T."/>
            <person name="Anike F."/>
            <person name="Vuek A."/>
            <person name="Anishchenko I.M."/>
            <person name="Voigt K."/>
            <person name="de Hoog G.S."/>
            <person name="Smith M.E."/>
            <person name="Heitman J."/>
            <person name="Vilgalys R."/>
            <person name="Stajich J.E."/>
        </authorList>
    </citation>
    <scope>NUCLEOTIDE SEQUENCE [LARGE SCALE GENOMIC DNA]</scope>
    <source>
        <strain evidence="1 2">CBS 357.93</strain>
    </source>
</reference>